<dbReference type="AlphaFoldDB" id="A0A939RUE0"/>
<dbReference type="RefSeq" id="WP_208054886.1">
    <property type="nucleotide sequence ID" value="NZ_JAGEMK010000002.1"/>
</dbReference>
<dbReference type="Gene3D" id="2.60.40.2700">
    <property type="match status" value="6"/>
</dbReference>
<evidence type="ECO:0000313" key="2">
    <source>
        <dbReference type="Proteomes" id="UP000664209"/>
    </source>
</evidence>
<evidence type="ECO:0000313" key="1">
    <source>
        <dbReference type="EMBL" id="MBO1751210.1"/>
    </source>
</evidence>
<reference evidence="1" key="1">
    <citation type="submission" date="2021-03" db="EMBL/GenBank/DDBJ databases">
        <title>Actinotalea soli sp. nov., isolated from soil.</title>
        <authorList>
            <person name="Ping W."/>
            <person name="Zhang J."/>
        </authorList>
    </citation>
    <scope>NUCLEOTIDE SEQUENCE</scope>
    <source>
        <strain evidence="1">BY-33</strain>
    </source>
</reference>
<keyword evidence="2" id="KW-1185">Reference proteome</keyword>
<dbReference type="EMBL" id="JAGEMK010000002">
    <property type="protein sequence ID" value="MBO1751210.1"/>
    <property type="molecule type" value="Genomic_DNA"/>
</dbReference>
<comment type="caution">
    <text evidence="1">The sequence shown here is derived from an EMBL/GenBank/DDBJ whole genome shotgun (WGS) entry which is preliminary data.</text>
</comment>
<protein>
    <submittedName>
        <fullName evidence="1">SH3 domain-containing protein</fullName>
    </submittedName>
</protein>
<organism evidence="1 2">
    <name type="scientific">Actinotalea soli</name>
    <dbReference type="NCBI Taxonomy" id="2819234"/>
    <lineage>
        <taxon>Bacteria</taxon>
        <taxon>Bacillati</taxon>
        <taxon>Actinomycetota</taxon>
        <taxon>Actinomycetes</taxon>
        <taxon>Micrococcales</taxon>
        <taxon>Cellulomonadaceae</taxon>
        <taxon>Actinotalea</taxon>
    </lineage>
</organism>
<proteinExistence type="predicted"/>
<name>A0A939RUE0_9CELL</name>
<sequence>MTVEGAPVVGENLRAVVAQAPEGADVSYRWSRDGATIDAADGPVYALVMADAGHAIDVEVVAQAFGRTDTTARSTPVIAVYPGELSVSTAAPRIGEAVTVSITGAVPSDLRHEISWLVDGRPQVYGGSATWRVNRGLGGVLAVRVRPSIPGAPATDLVVGTLGPGTMTPSLAMDGHMYVGQRLEARSSDIPSGASITHQWLRDGDAIVGATGRLYTVTEEDTGRAISVSATFRAWEYESATVTTPARLVDPSVISADVRIAGHPRYQSSLEAAVDVYPRTSTATYQWLRDGQPIAGATSDSYVPELADIGHGVAVRATFDAPGAATSRVTSDSLTVRRGVIVGRSQVENGAFVGGTLRQQSLSRPAGASRTYQWLRDGQPIPGATLETYELTVADFRTGVSLRTTYTLEGYDDAVATSPTVKVEPGEMSAMIDHTGDDYIGAIQSARVTNQRPADAARTYQWLRDGVPIAGASSSTYALRTADVGKYVSVQLALTHPAYRPFADVSIGHKGVDARPYVTVAGTAAPGRPLRVRTHDWRTVGSLRFQWFADGKPIAGATRSSYTIPSGVVGRSVTVRVSAVVDGAVTLTKTSPAVATTKAVSGTRWVRREGPALRTRPVSGAGRLTVLDSGTSVTLRAKTVDGSWVEVRAGTWVGWVQASDLTATALENASGTRHVASATARVTTGVSPSSSLATTAREGATVSRLAVTASGTRTKVRLGNGVVGWVTTSQLRR</sequence>
<accession>A0A939RUE0</accession>
<gene>
    <name evidence="1" type="ORF">J4G33_05280</name>
</gene>
<dbReference type="Proteomes" id="UP000664209">
    <property type="component" value="Unassembled WGS sequence"/>
</dbReference>